<protein>
    <recommendedName>
        <fullName evidence="6">18S rRNA aminocarboxypropyltransferase</fullName>
        <ecNumber evidence="6">2.5.1.157</ecNumber>
    </recommendedName>
</protein>
<name>A0AAD9G7Y0_BABDI</name>
<feature type="domain" description="RNase L inhibitor RLI-like possible metal-binding" evidence="8">
    <location>
        <begin position="55"/>
        <end position="88"/>
    </location>
</feature>
<comment type="caution">
    <text evidence="9">The sequence shown here is derived from an EMBL/GenBank/DDBJ whole genome shotgun (WGS) entry which is preliminary data.</text>
</comment>
<accession>A0AAD9G7Y0</accession>
<dbReference type="PANTHER" id="PTHR20426:SF0">
    <property type="entry name" value="18S RRNA AMINOCARBOXYPROPYLTRANSFERASE"/>
    <property type="match status" value="1"/>
</dbReference>
<keyword evidence="4 6" id="KW-0808">Transferase</keyword>
<dbReference type="GO" id="GO:0106388">
    <property type="term" value="F:rRNA small subunit aminocarboxypropyltransferase activity"/>
    <property type="evidence" value="ECO:0007669"/>
    <property type="project" value="UniProtKB-EC"/>
</dbReference>
<dbReference type="EMBL" id="JAHBMH010000073">
    <property type="protein sequence ID" value="KAK1933434.1"/>
    <property type="molecule type" value="Genomic_DNA"/>
</dbReference>
<evidence type="ECO:0000313" key="9">
    <source>
        <dbReference type="EMBL" id="KAK1933434.1"/>
    </source>
</evidence>
<dbReference type="GO" id="GO:0000455">
    <property type="term" value="P:enzyme-directed rRNA pseudouridine synthesis"/>
    <property type="evidence" value="ECO:0007669"/>
    <property type="project" value="UniProtKB-UniRule"/>
</dbReference>
<dbReference type="Proteomes" id="UP001195914">
    <property type="component" value="Unassembled WGS sequence"/>
</dbReference>
<evidence type="ECO:0000256" key="5">
    <source>
        <dbReference type="ARBA" id="ARBA00022691"/>
    </source>
</evidence>
<comment type="similarity">
    <text evidence="6">Belongs to the TDD superfamily. TSR3 family.</text>
</comment>
<dbReference type="InterPro" id="IPR007177">
    <property type="entry name" value="Tsr3_C"/>
</dbReference>
<comment type="catalytic activity">
    <reaction evidence="6">
        <text>an N(1)-methylpseudouridine in rRNA + S-adenosyl-L-methionine = N(1)-methyl-N(3)-[(3S)-3-amino-3-carboxypropyl]pseudouridine in rRNA + S-methyl-5'-thioadenosine + H(+)</text>
        <dbReference type="Rhea" id="RHEA:63296"/>
        <dbReference type="Rhea" id="RHEA-COMP:11634"/>
        <dbReference type="Rhea" id="RHEA-COMP:16310"/>
        <dbReference type="ChEBI" id="CHEBI:15378"/>
        <dbReference type="ChEBI" id="CHEBI:17509"/>
        <dbReference type="ChEBI" id="CHEBI:59789"/>
        <dbReference type="ChEBI" id="CHEBI:74890"/>
        <dbReference type="ChEBI" id="CHEBI:146234"/>
        <dbReference type="EC" id="2.5.1.157"/>
    </reaction>
</comment>
<feature type="binding site" evidence="6">
    <location>
        <position position="154"/>
    </location>
    <ligand>
        <name>S-adenosyl-L-methionine</name>
        <dbReference type="ChEBI" id="CHEBI:59789"/>
    </ligand>
</feature>
<gene>
    <name evidence="9" type="ORF">X943_003645</name>
</gene>
<dbReference type="EC" id="2.5.1.157" evidence="6"/>
<keyword evidence="2 6" id="KW-0690">Ribosome biogenesis</keyword>
<dbReference type="Pfam" id="PF04034">
    <property type="entry name" value="Ribo_biogen_C"/>
    <property type="match status" value="1"/>
</dbReference>
<evidence type="ECO:0000259" key="7">
    <source>
        <dbReference type="Pfam" id="PF04034"/>
    </source>
</evidence>
<evidence type="ECO:0000256" key="1">
    <source>
        <dbReference type="ARBA" id="ARBA00022490"/>
    </source>
</evidence>
<sequence>MAPNNRKRLTYRKENVPSIHDVYARAIKMTGECPAVTQPPGNEPIEASSIADSEVKLFMWDFNQCDQKRCTGRKLLRAGLIRPLRMTQAFTGIVLSPFGKQKLSLEDRDLVLSRGLAVIDCSWKKVDTIDQGQLSCSRFVLTLAKHPSGHARLLPFLIAANPTHYGRPFELSCVEALAAGLHLLGMQEEAQRILAPFGWGRNFIEINEANLALYCSEGLTSSAMEEAEQKYLERIANDNDQRRQERQLLNYQDVGADAPI</sequence>
<feature type="domain" description="16S/18S rRNA aminocarboxypropyltransferase Tsr3 C-terminal" evidence="7">
    <location>
        <begin position="93"/>
        <end position="232"/>
    </location>
</feature>
<dbReference type="InterPro" id="IPR022968">
    <property type="entry name" value="Tsr3-like"/>
</dbReference>
<dbReference type="HAMAP" id="MF_01116">
    <property type="entry name" value="TSR3"/>
    <property type="match status" value="1"/>
</dbReference>
<evidence type="ECO:0000256" key="2">
    <source>
        <dbReference type="ARBA" id="ARBA00022517"/>
    </source>
</evidence>
<evidence type="ECO:0000313" key="10">
    <source>
        <dbReference type="Proteomes" id="UP001195914"/>
    </source>
</evidence>
<organism evidence="9 10">
    <name type="scientific">Babesia divergens</name>
    <dbReference type="NCBI Taxonomy" id="32595"/>
    <lineage>
        <taxon>Eukaryota</taxon>
        <taxon>Sar</taxon>
        <taxon>Alveolata</taxon>
        <taxon>Apicomplexa</taxon>
        <taxon>Aconoidasida</taxon>
        <taxon>Piroplasmida</taxon>
        <taxon>Babesiidae</taxon>
        <taxon>Babesia</taxon>
    </lineage>
</organism>
<dbReference type="InterPro" id="IPR007209">
    <property type="entry name" value="RNaseL-inhib-like_metal-bd_dom"/>
</dbReference>
<keyword evidence="5 6" id="KW-0949">S-adenosyl-L-methionine</keyword>
<dbReference type="GO" id="GO:0030490">
    <property type="term" value="P:maturation of SSU-rRNA"/>
    <property type="evidence" value="ECO:0007669"/>
    <property type="project" value="TreeGrafter"/>
</dbReference>
<dbReference type="AlphaFoldDB" id="A0AAD9G7Y0"/>
<evidence type="ECO:0000259" key="8">
    <source>
        <dbReference type="Pfam" id="PF04068"/>
    </source>
</evidence>
<dbReference type="PANTHER" id="PTHR20426">
    <property type="entry name" value="RIBOSOME BIOGENESIS PROTEIN TSR3 HOMOLOG"/>
    <property type="match status" value="1"/>
</dbReference>
<keyword evidence="3 6" id="KW-0698">rRNA processing</keyword>
<comment type="caution">
    <text evidence="6">Lacks conserved residue(s) required for the propagation of feature annotation.</text>
</comment>
<reference evidence="9" key="2">
    <citation type="submission" date="2021-05" db="EMBL/GenBank/DDBJ databases">
        <authorList>
            <person name="Pain A."/>
        </authorList>
    </citation>
    <scope>NUCLEOTIDE SEQUENCE</scope>
    <source>
        <strain evidence="9">1802A</strain>
    </source>
</reference>
<evidence type="ECO:0000256" key="4">
    <source>
        <dbReference type="ARBA" id="ARBA00022679"/>
    </source>
</evidence>
<dbReference type="Pfam" id="PF04068">
    <property type="entry name" value="Fer4_RLI"/>
    <property type="match status" value="1"/>
</dbReference>
<dbReference type="GO" id="GO:1904047">
    <property type="term" value="F:S-adenosyl-L-methionine binding"/>
    <property type="evidence" value="ECO:0007669"/>
    <property type="project" value="UniProtKB-UniRule"/>
</dbReference>
<reference evidence="9" key="1">
    <citation type="journal article" date="2014" name="Nucleic Acids Res.">
        <title>The evolutionary dynamics of variant antigen genes in Babesia reveal a history of genomic innovation underlying host-parasite interaction.</title>
        <authorList>
            <person name="Jackson A.P."/>
            <person name="Otto T.D."/>
            <person name="Darby A."/>
            <person name="Ramaprasad A."/>
            <person name="Xia D."/>
            <person name="Echaide I.E."/>
            <person name="Farber M."/>
            <person name="Gahlot S."/>
            <person name="Gamble J."/>
            <person name="Gupta D."/>
            <person name="Gupta Y."/>
            <person name="Jackson L."/>
            <person name="Malandrin L."/>
            <person name="Malas T.B."/>
            <person name="Moussa E."/>
            <person name="Nair M."/>
            <person name="Reid A.J."/>
            <person name="Sanders M."/>
            <person name="Sharma J."/>
            <person name="Tracey A."/>
            <person name="Quail M.A."/>
            <person name="Weir W."/>
            <person name="Wastling J.M."/>
            <person name="Hall N."/>
            <person name="Willadsen P."/>
            <person name="Lingelbach K."/>
            <person name="Shiels B."/>
            <person name="Tait A."/>
            <person name="Berriman M."/>
            <person name="Allred D.R."/>
            <person name="Pain A."/>
        </authorList>
    </citation>
    <scope>NUCLEOTIDE SEQUENCE</scope>
    <source>
        <strain evidence="9">1802A</strain>
    </source>
</reference>
<proteinExistence type="inferred from homology"/>
<feature type="binding site" evidence="6">
    <location>
        <position position="119"/>
    </location>
    <ligand>
        <name>S-adenosyl-L-methionine</name>
        <dbReference type="ChEBI" id="CHEBI:59789"/>
    </ligand>
</feature>
<comment type="function">
    <text evidence="6">Aminocarboxypropyltransferase that catalyzes the aminocarboxypropyl transfer on pseudouridine in 18S rRNA. It constitutes the last step in biosynthesis of the hypermodified N1-methyl-N3-(3-amino-3-carboxypropyl) pseudouridine (m1acp3-Psi).</text>
</comment>
<evidence type="ECO:0000256" key="3">
    <source>
        <dbReference type="ARBA" id="ARBA00022552"/>
    </source>
</evidence>
<evidence type="ECO:0000256" key="6">
    <source>
        <dbReference type="HAMAP-Rule" id="MF_03146"/>
    </source>
</evidence>
<keyword evidence="10" id="KW-1185">Reference proteome</keyword>
<keyword evidence="1" id="KW-0963">Cytoplasm</keyword>
<feature type="binding site" evidence="6">
    <location>
        <position position="71"/>
    </location>
    <ligand>
        <name>S-adenosyl-L-methionine</name>
        <dbReference type="ChEBI" id="CHEBI:59789"/>
    </ligand>
</feature>